<keyword evidence="1" id="KW-1133">Transmembrane helix</keyword>
<accession>A0ABV6LKQ3</accession>
<evidence type="ECO:0000313" key="4">
    <source>
        <dbReference type="Proteomes" id="UP001589836"/>
    </source>
</evidence>
<organism evidence="3 4">
    <name type="scientific">Pontibacillus salicampi</name>
    <dbReference type="NCBI Taxonomy" id="1449801"/>
    <lineage>
        <taxon>Bacteria</taxon>
        <taxon>Bacillati</taxon>
        <taxon>Bacillota</taxon>
        <taxon>Bacilli</taxon>
        <taxon>Bacillales</taxon>
        <taxon>Bacillaceae</taxon>
        <taxon>Pontibacillus</taxon>
    </lineage>
</organism>
<feature type="transmembrane region" description="Helical" evidence="1">
    <location>
        <begin position="66"/>
        <end position="84"/>
    </location>
</feature>
<keyword evidence="1" id="KW-0812">Transmembrane</keyword>
<evidence type="ECO:0000259" key="2">
    <source>
        <dbReference type="Pfam" id="PF14145"/>
    </source>
</evidence>
<feature type="transmembrane region" description="Helical" evidence="1">
    <location>
        <begin position="37"/>
        <end position="60"/>
    </location>
</feature>
<reference evidence="3 4" key="1">
    <citation type="submission" date="2024-09" db="EMBL/GenBank/DDBJ databases">
        <authorList>
            <person name="Sun Q."/>
            <person name="Mori K."/>
        </authorList>
    </citation>
    <scope>NUCLEOTIDE SEQUENCE [LARGE SCALE GENOMIC DNA]</scope>
    <source>
        <strain evidence="3 4">NCAIM B.02529</strain>
    </source>
</reference>
<comment type="caution">
    <text evidence="3">The sequence shown here is derived from an EMBL/GenBank/DDBJ whole genome shotgun (WGS) entry which is preliminary data.</text>
</comment>
<evidence type="ECO:0000313" key="3">
    <source>
        <dbReference type="EMBL" id="MFC0522899.1"/>
    </source>
</evidence>
<dbReference type="RefSeq" id="WP_377345422.1">
    <property type="nucleotide sequence ID" value="NZ_JBHLTP010000003.1"/>
</dbReference>
<dbReference type="EMBL" id="JBHLTP010000003">
    <property type="protein sequence ID" value="MFC0522899.1"/>
    <property type="molecule type" value="Genomic_DNA"/>
</dbReference>
<proteinExistence type="predicted"/>
<dbReference type="Pfam" id="PF14145">
    <property type="entry name" value="YrhK"/>
    <property type="match status" value="1"/>
</dbReference>
<gene>
    <name evidence="3" type="ORF">ACFFGV_04750</name>
</gene>
<dbReference type="InterPro" id="IPR025424">
    <property type="entry name" value="YrhK_domain"/>
</dbReference>
<keyword evidence="4" id="KW-1185">Reference proteome</keyword>
<name>A0ABV6LKQ3_9BACI</name>
<evidence type="ECO:0000256" key="1">
    <source>
        <dbReference type="SAM" id="Phobius"/>
    </source>
</evidence>
<sequence>MEHVRHQQADAAHHNKEEYVDIKIGNHDLFFKKTYEILYTLNDVLIGIWFLVGSICFYFTEPIKTWGVSLFVLGSVQLLIRPTIRLIHRTHLKRLYKQEYEYKKTRELHTYK</sequence>
<keyword evidence="1" id="KW-0472">Membrane</keyword>
<dbReference type="Proteomes" id="UP001589836">
    <property type="component" value="Unassembled WGS sequence"/>
</dbReference>
<feature type="domain" description="YrhK" evidence="2">
    <location>
        <begin position="33"/>
        <end position="89"/>
    </location>
</feature>
<protein>
    <submittedName>
        <fullName evidence="3">YrhK family protein</fullName>
    </submittedName>
</protein>